<proteinExistence type="predicted"/>
<gene>
    <name evidence="1" type="ORF">Pan181_42630</name>
</gene>
<organism evidence="1 2">
    <name type="scientific">Aeoliella mucimassa</name>
    <dbReference type="NCBI Taxonomy" id="2527972"/>
    <lineage>
        <taxon>Bacteria</taxon>
        <taxon>Pseudomonadati</taxon>
        <taxon>Planctomycetota</taxon>
        <taxon>Planctomycetia</taxon>
        <taxon>Pirellulales</taxon>
        <taxon>Lacipirellulaceae</taxon>
        <taxon>Aeoliella</taxon>
    </lineage>
</organism>
<sequence>MLHYFALVTVAFGLSANEPAAPQWSSDYAEALKQTRSDDRPMLVVIDEPGTAEHSLNEEILNNMADGALADYQLCHIDATTKYGKKVAEAFKTTSFPYMAITDKDGKVIVHSQSGDVSAEQWSEVLGKFRTGELPVRRVVAKPVINEQPVTTYPTYEGYPSYGSAKPYCAKCQRGY</sequence>
<evidence type="ECO:0008006" key="3">
    <source>
        <dbReference type="Google" id="ProtNLM"/>
    </source>
</evidence>
<dbReference type="Proteomes" id="UP000315750">
    <property type="component" value="Chromosome"/>
</dbReference>
<dbReference type="Gene3D" id="3.40.30.10">
    <property type="entry name" value="Glutaredoxin"/>
    <property type="match status" value="1"/>
</dbReference>
<dbReference type="SUPFAM" id="SSF52833">
    <property type="entry name" value="Thioredoxin-like"/>
    <property type="match status" value="1"/>
</dbReference>
<protein>
    <recommendedName>
        <fullName evidence="3">Thioredoxin domain-containing protein</fullName>
    </recommendedName>
</protein>
<keyword evidence="2" id="KW-1185">Reference proteome</keyword>
<dbReference type="AlphaFoldDB" id="A0A518ATL0"/>
<name>A0A518ATL0_9BACT</name>
<dbReference type="EMBL" id="CP036278">
    <property type="protein sequence ID" value="QDU58037.1"/>
    <property type="molecule type" value="Genomic_DNA"/>
</dbReference>
<accession>A0A518ATL0</accession>
<dbReference type="InterPro" id="IPR036249">
    <property type="entry name" value="Thioredoxin-like_sf"/>
</dbReference>
<dbReference type="OrthoDB" id="269677at2"/>
<reference evidence="1 2" key="1">
    <citation type="submission" date="2019-02" db="EMBL/GenBank/DDBJ databases">
        <title>Deep-cultivation of Planctomycetes and their phenomic and genomic characterization uncovers novel biology.</title>
        <authorList>
            <person name="Wiegand S."/>
            <person name="Jogler M."/>
            <person name="Boedeker C."/>
            <person name="Pinto D."/>
            <person name="Vollmers J."/>
            <person name="Rivas-Marin E."/>
            <person name="Kohn T."/>
            <person name="Peeters S.H."/>
            <person name="Heuer A."/>
            <person name="Rast P."/>
            <person name="Oberbeckmann S."/>
            <person name="Bunk B."/>
            <person name="Jeske O."/>
            <person name="Meyerdierks A."/>
            <person name="Storesund J.E."/>
            <person name="Kallscheuer N."/>
            <person name="Luecker S."/>
            <person name="Lage O.M."/>
            <person name="Pohl T."/>
            <person name="Merkel B.J."/>
            <person name="Hornburger P."/>
            <person name="Mueller R.-W."/>
            <person name="Bruemmer F."/>
            <person name="Labrenz M."/>
            <person name="Spormann A.M."/>
            <person name="Op den Camp H."/>
            <person name="Overmann J."/>
            <person name="Amann R."/>
            <person name="Jetten M.S.M."/>
            <person name="Mascher T."/>
            <person name="Medema M.H."/>
            <person name="Devos D.P."/>
            <person name="Kaster A.-K."/>
            <person name="Ovreas L."/>
            <person name="Rohde M."/>
            <person name="Galperin M.Y."/>
            <person name="Jogler C."/>
        </authorList>
    </citation>
    <scope>NUCLEOTIDE SEQUENCE [LARGE SCALE GENOMIC DNA]</scope>
    <source>
        <strain evidence="1 2">Pan181</strain>
    </source>
</reference>
<evidence type="ECO:0000313" key="2">
    <source>
        <dbReference type="Proteomes" id="UP000315750"/>
    </source>
</evidence>
<dbReference type="KEGG" id="amuc:Pan181_42630"/>
<dbReference type="RefSeq" id="WP_145249552.1">
    <property type="nucleotide sequence ID" value="NZ_CP036278.1"/>
</dbReference>
<evidence type="ECO:0000313" key="1">
    <source>
        <dbReference type="EMBL" id="QDU58037.1"/>
    </source>
</evidence>